<dbReference type="AlphaFoldDB" id="A0A151MQL1"/>
<keyword evidence="3" id="KW-1185">Reference proteome</keyword>
<proteinExistence type="predicted"/>
<organism evidence="2 3">
    <name type="scientific">Alligator mississippiensis</name>
    <name type="common">American alligator</name>
    <dbReference type="NCBI Taxonomy" id="8496"/>
    <lineage>
        <taxon>Eukaryota</taxon>
        <taxon>Metazoa</taxon>
        <taxon>Chordata</taxon>
        <taxon>Craniata</taxon>
        <taxon>Vertebrata</taxon>
        <taxon>Euteleostomi</taxon>
        <taxon>Archelosauria</taxon>
        <taxon>Archosauria</taxon>
        <taxon>Crocodylia</taxon>
        <taxon>Alligatoridae</taxon>
        <taxon>Alligatorinae</taxon>
        <taxon>Alligator</taxon>
    </lineage>
</organism>
<keyword evidence="1" id="KW-1133">Transmembrane helix</keyword>
<name>A0A151MQL1_ALLMI</name>
<keyword evidence="1" id="KW-0812">Transmembrane</keyword>
<feature type="transmembrane region" description="Helical" evidence="1">
    <location>
        <begin position="62"/>
        <end position="83"/>
    </location>
</feature>
<dbReference type="EMBL" id="AKHW03005461">
    <property type="protein sequence ID" value="KYO26821.1"/>
    <property type="molecule type" value="Genomic_DNA"/>
</dbReference>
<comment type="caution">
    <text evidence="2">The sequence shown here is derived from an EMBL/GenBank/DDBJ whole genome shotgun (WGS) entry which is preliminary data.</text>
</comment>
<dbReference type="Proteomes" id="UP000050525">
    <property type="component" value="Unassembled WGS sequence"/>
</dbReference>
<accession>A0A151MQL1</accession>
<evidence type="ECO:0000313" key="3">
    <source>
        <dbReference type="Proteomes" id="UP000050525"/>
    </source>
</evidence>
<evidence type="ECO:0000313" key="2">
    <source>
        <dbReference type="EMBL" id="KYO26821.1"/>
    </source>
</evidence>
<evidence type="ECO:0000256" key="1">
    <source>
        <dbReference type="SAM" id="Phobius"/>
    </source>
</evidence>
<gene>
    <name evidence="2" type="ORF">Y1Q_0019267</name>
</gene>
<reference evidence="2 3" key="1">
    <citation type="journal article" date="2012" name="Genome Biol.">
        <title>Sequencing three crocodilian genomes to illuminate the evolution of archosaurs and amniotes.</title>
        <authorList>
            <person name="St John J.A."/>
            <person name="Braun E.L."/>
            <person name="Isberg S.R."/>
            <person name="Miles L.G."/>
            <person name="Chong A.Y."/>
            <person name="Gongora J."/>
            <person name="Dalzell P."/>
            <person name="Moran C."/>
            <person name="Bed'hom B."/>
            <person name="Abzhanov A."/>
            <person name="Burgess S.C."/>
            <person name="Cooksey A.M."/>
            <person name="Castoe T.A."/>
            <person name="Crawford N.G."/>
            <person name="Densmore L.D."/>
            <person name="Drew J.C."/>
            <person name="Edwards S.V."/>
            <person name="Faircloth B.C."/>
            <person name="Fujita M.K."/>
            <person name="Greenwold M.J."/>
            <person name="Hoffmann F.G."/>
            <person name="Howard J.M."/>
            <person name="Iguchi T."/>
            <person name="Janes D.E."/>
            <person name="Khan S.Y."/>
            <person name="Kohno S."/>
            <person name="de Koning A.J."/>
            <person name="Lance S.L."/>
            <person name="McCarthy F.M."/>
            <person name="McCormack J.E."/>
            <person name="Merchant M.E."/>
            <person name="Peterson D.G."/>
            <person name="Pollock D.D."/>
            <person name="Pourmand N."/>
            <person name="Raney B.J."/>
            <person name="Roessler K.A."/>
            <person name="Sanford J.R."/>
            <person name="Sawyer R.H."/>
            <person name="Schmidt C.J."/>
            <person name="Triplett E.W."/>
            <person name="Tuberville T.D."/>
            <person name="Venegas-Anaya M."/>
            <person name="Howard J.T."/>
            <person name="Jarvis E.D."/>
            <person name="Guillette L.J.Jr."/>
            <person name="Glenn T.C."/>
            <person name="Green R.E."/>
            <person name="Ray D.A."/>
        </authorList>
    </citation>
    <scope>NUCLEOTIDE SEQUENCE [LARGE SCALE GENOMIC DNA]</scope>
    <source>
        <strain evidence="2">KSC_2009_1</strain>
    </source>
</reference>
<sequence length="84" mass="9768">MKRRNIKNEPQEKMVLSAEMFLNQMNCLKTLRLKLLKTKDRSTACPPNQWTSKEHLQLKRNAYATVILGLKVYSTSVFTVITLL</sequence>
<protein>
    <submittedName>
        <fullName evidence="2">Uncharacterized protein</fullName>
    </submittedName>
</protein>
<keyword evidence="1" id="KW-0472">Membrane</keyword>